<proteinExistence type="predicted"/>
<dbReference type="EMBL" id="MU795127">
    <property type="protein sequence ID" value="KAJ3809956.1"/>
    <property type="molecule type" value="Genomic_DNA"/>
</dbReference>
<accession>A0ACC1TZG6</accession>
<keyword evidence="2" id="KW-1185">Reference proteome</keyword>
<evidence type="ECO:0000313" key="1">
    <source>
        <dbReference type="EMBL" id="KAJ3809956.1"/>
    </source>
</evidence>
<dbReference type="Proteomes" id="UP001163835">
    <property type="component" value="Unassembled WGS sequence"/>
</dbReference>
<name>A0ACC1TZG6_9AGAR</name>
<sequence>MTNCDLDGDRDSNDIGIVVTPKVHETMMVDLSSESEDEEHQDNPHQEPESHNTQVKEPETESIRAKEKASQKLPSLTEQLNYADSRLECFMQHRHRVDRINDTHSQRVEFEEMKQIEQENERLHKEITELKCHLNTIIQHDLVEHTHLNILNRLLLQTKRDFLRENISSPVVIETFDNLSSQLRELADRRLENIPVGFGSIMGVISSQKGRANIENGNEDYPECDHLVSHKIHQVVQTKPVQFYSGVSHHGGPPKLQCRLRMVQGRPSYVNDLLVPSQWTIKHKQCH</sequence>
<organism evidence="1 2">
    <name type="scientific">Lentinula aff. lateritia</name>
    <dbReference type="NCBI Taxonomy" id="2804960"/>
    <lineage>
        <taxon>Eukaryota</taxon>
        <taxon>Fungi</taxon>
        <taxon>Dikarya</taxon>
        <taxon>Basidiomycota</taxon>
        <taxon>Agaricomycotina</taxon>
        <taxon>Agaricomycetes</taxon>
        <taxon>Agaricomycetidae</taxon>
        <taxon>Agaricales</taxon>
        <taxon>Marasmiineae</taxon>
        <taxon>Omphalotaceae</taxon>
        <taxon>Lentinula</taxon>
    </lineage>
</organism>
<reference evidence="1" key="1">
    <citation type="submission" date="2022-09" db="EMBL/GenBank/DDBJ databases">
        <title>A Global Phylogenomic Analysis of the Shiitake Genus Lentinula.</title>
        <authorList>
            <consortium name="DOE Joint Genome Institute"/>
            <person name="Sierra-Patev S."/>
            <person name="Min B."/>
            <person name="Naranjo-Ortiz M."/>
            <person name="Looney B."/>
            <person name="Konkel Z."/>
            <person name="Slot J.C."/>
            <person name="Sakamoto Y."/>
            <person name="Steenwyk J.L."/>
            <person name="Rokas A."/>
            <person name="Carro J."/>
            <person name="Camarero S."/>
            <person name="Ferreira P."/>
            <person name="Molpeceres G."/>
            <person name="Ruiz-Duenas F.J."/>
            <person name="Serrano A."/>
            <person name="Henrissat B."/>
            <person name="Drula E."/>
            <person name="Hughes K.W."/>
            <person name="Mata J.L."/>
            <person name="Ishikawa N.K."/>
            <person name="Vargas-Isla R."/>
            <person name="Ushijima S."/>
            <person name="Smith C.A."/>
            <person name="Ahrendt S."/>
            <person name="Andreopoulos W."/>
            <person name="He G."/>
            <person name="Labutti K."/>
            <person name="Lipzen A."/>
            <person name="Ng V."/>
            <person name="Riley R."/>
            <person name="Sandor L."/>
            <person name="Barry K."/>
            <person name="Martinez A.T."/>
            <person name="Xiao Y."/>
            <person name="Gibbons J.G."/>
            <person name="Terashima K."/>
            <person name="Grigoriev I.V."/>
            <person name="Hibbett D.S."/>
        </authorList>
    </citation>
    <scope>NUCLEOTIDE SEQUENCE</scope>
    <source>
        <strain evidence="1">TMI1499</strain>
    </source>
</reference>
<evidence type="ECO:0000313" key="2">
    <source>
        <dbReference type="Proteomes" id="UP001163835"/>
    </source>
</evidence>
<comment type="caution">
    <text evidence="1">The sequence shown here is derived from an EMBL/GenBank/DDBJ whole genome shotgun (WGS) entry which is preliminary data.</text>
</comment>
<protein>
    <submittedName>
        <fullName evidence="1">Uncharacterized protein</fullName>
    </submittedName>
</protein>
<gene>
    <name evidence="1" type="ORF">F5876DRAFT_66041</name>
</gene>